<dbReference type="InterPro" id="IPR036388">
    <property type="entry name" value="WH-like_DNA-bd_sf"/>
</dbReference>
<comment type="similarity">
    <text evidence="1">Belongs to the AfsR/DnrI/RedD regulatory family.</text>
</comment>
<dbReference type="GO" id="GO:0006355">
    <property type="term" value="P:regulation of DNA-templated transcription"/>
    <property type="evidence" value="ECO:0007669"/>
    <property type="project" value="InterPro"/>
</dbReference>
<evidence type="ECO:0000313" key="9">
    <source>
        <dbReference type="EMBL" id="AOZ61200.1"/>
    </source>
</evidence>
<dbReference type="SMART" id="SM01043">
    <property type="entry name" value="BTAD"/>
    <property type="match status" value="1"/>
</dbReference>
<feature type="DNA-binding region" description="OmpR/PhoB-type" evidence="6">
    <location>
        <begin position="74"/>
        <end position="184"/>
    </location>
</feature>
<dbReference type="AlphaFoldDB" id="A0A1I9S3Q8"/>
<dbReference type="PANTHER" id="PTHR35807">
    <property type="entry name" value="TRANSCRIPTIONAL REGULATOR REDD-RELATED"/>
    <property type="match status" value="1"/>
</dbReference>
<dbReference type="InterPro" id="IPR001867">
    <property type="entry name" value="OmpR/PhoB-type_DNA-bd"/>
</dbReference>
<dbReference type="EMBL" id="KX218108">
    <property type="protein sequence ID" value="AOZ61200.1"/>
    <property type="molecule type" value="Genomic_DNA"/>
</dbReference>
<evidence type="ECO:0000256" key="1">
    <source>
        <dbReference type="ARBA" id="ARBA00005820"/>
    </source>
</evidence>
<evidence type="ECO:0000256" key="5">
    <source>
        <dbReference type="ARBA" id="ARBA00023163"/>
    </source>
</evidence>
<dbReference type="Gene3D" id="1.25.40.10">
    <property type="entry name" value="Tetratricopeptide repeat domain"/>
    <property type="match status" value="1"/>
</dbReference>
<feature type="region of interest" description="Disordered" evidence="7">
    <location>
        <begin position="1"/>
        <end position="50"/>
    </location>
</feature>
<evidence type="ECO:0000256" key="6">
    <source>
        <dbReference type="PROSITE-ProRule" id="PRU01091"/>
    </source>
</evidence>
<organism evidence="9">
    <name type="scientific">Streptomyces sp. KIB-H033</name>
    <dbReference type="NCBI Taxonomy" id="1912612"/>
    <lineage>
        <taxon>Bacteria</taxon>
        <taxon>Bacillati</taxon>
        <taxon>Actinomycetota</taxon>
        <taxon>Actinomycetes</taxon>
        <taxon>Kitasatosporales</taxon>
        <taxon>Streptomycetaceae</taxon>
        <taxon>Streptomyces</taxon>
    </lineage>
</organism>
<evidence type="ECO:0000256" key="2">
    <source>
        <dbReference type="ARBA" id="ARBA00023012"/>
    </source>
</evidence>
<dbReference type="InterPro" id="IPR051677">
    <property type="entry name" value="AfsR-DnrI-RedD_regulator"/>
</dbReference>
<proteinExistence type="inferred from homology"/>
<keyword evidence="2" id="KW-0902">Two-component regulatory system</keyword>
<dbReference type="PANTHER" id="PTHR35807:SF1">
    <property type="entry name" value="TRANSCRIPTIONAL REGULATOR REDD"/>
    <property type="match status" value="1"/>
</dbReference>
<dbReference type="SUPFAM" id="SSF48452">
    <property type="entry name" value="TPR-like"/>
    <property type="match status" value="1"/>
</dbReference>
<dbReference type="CDD" id="cd15831">
    <property type="entry name" value="BTAD"/>
    <property type="match status" value="1"/>
</dbReference>
<dbReference type="GO" id="GO:0000160">
    <property type="term" value="P:phosphorelay signal transduction system"/>
    <property type="evidence" value="ECO:0007669"/>
    <property type="project" value="UniProtKB-KW"/>
</dbReference>
<dbReference type="PROSITE" id="PS51755">
    <property type="entry name" value="OMPR_PHOB"/>
    <property type="match status" value="1"/>
</dbReference>
<dbReference type="InterPro" id="IPR005158">
    <property type="entry name" value="BTAD"/>
</dbReference>
<sequence>MIIHDLSRTLPGHAAGVPETPNDALRGAGTKSLDENFTEEVSDTTRRRRGDCSTLMLSSASPSEAQRRALSNPTNCTDWTGDDSMITILGNLSMTGRKGGNAAPSAPKERKVLALLLFNYARPVPIHLFIDELWADNPPKRARTALQTYVLNLRTRLACGLGIPSGRVRDEILVTRSEGYQFQLEGHPFDLHEFLRLVDLGEKSVADGDDARAIEALTKAEGLWTGPVLPDVEHGLPLQSEIARLEQRRTVAREIRIESELRLGRHRELVSELSMLALRHPYHERYHEYLMFCLNRLGHRVQALEVFRRLRYSLVDELGLEPSERIQNLQREILESRCASYAALP</sequence>
<evidence type="ECO:0000259" key="8">
    <source>
        <dbReference type="PROSITE" id="PS51755"/>
    </source>
</evidence>
<keyword evidence="5" id="KW-0804">Transcription</keyword>
<reference evidence="9" key="1">
    <citation type="journal article" date="2016" name="Nat. Commun.">
        <title>Non-enzymatic pyridine ring formation in the biosynthesis of the rubrolone tropolone alkaloids.</title>
        <authorList>
            <person name="Yan Y."/>
            <person name="Yang J."/>
            <person name="Yu Z."/>
            <person name="Yu M."/>
            <person name="Ma Y.T."/>
            <person name="Wang L."/>
            <person name="Su C."/>
            <person name="Luo J."/>
            <person name="Horsman G.P."/>
            <person name="Huang S.X."/>
        </authorList>
    </citation>
    <scope>NUCLEOTIDE SEQUENCE</scope>
    <source>
        <strain evidence="9">KIB-H033</strain>
    </source>
</reference>
<dbReference type="InterPro" id="IPR016032">
    <property type="entry name" value="Sig_transdc_resp-reg_C-effctor"/>
</dbReference>
<evidence type="ECO:0000256" key="3">
    <source>
        <dbReference type="ARBA" id="ARBA00023015"/>
    </source>
</evidence>
<dbReference type="InterPro" id="IPR011990">
    <property type="entry name" value="TPR-like_helical_dom_sf"/>
</dbReference>
<protein>
    <submittedName>
        <fullName evidence="9">SARP family transcriptional regulator</fullName>
    </submittedName>
</protein>
<feature type="domain" description="OmpR/PhoB-type" evidence="8">
    <location>
        <begin position="74"/>
        <end position="184"/>
    </location>
</feature>
<gene>
    <name evidence="9" type="primary">rubR</name>
</gene>
<dbReference type="GO" id="GO:0003677">
    <property type="term" value="F:DNA binding"/>
    <property type="evidence" value="ECO:0007669"/>
    <property type="project" value="UniProtKB-UniRule"/>
</dbReference>
<dbReference type="SMART" id="SM00862">
    <property type="entry name" value="Trans_reg_C"/>
    <property type="match status" value="1"/>
</dbReference>
<accession>A0A1I9S3Q8</accession>
<keyword evidence="3" id="KW-0805">Transcription regulation</keyword>
<dbReference type="Gene3D" id="1.10.10.10">
    <property type="entry name" value="Winged helix-like DNA-binding domain superfamily/Winged helix DNA-binding domain"/>
    <property type="match status" value="1"/>
</dbReference>
<name>A0A1I9S3Q8_9ACTN</name>
<dbReference type="Pfam" id="PF03704">
    <property type="entry name" value="BTAD"/>
    <property type="match status" value="1"/>
</dbReference>
<keyword evidence="4 6" id="KW-0238">DNA-binding</keyword>
<evidence type="ECO:0000256" key="4">
    <source>
        <dbReference type="ARBA" id="ARBA00023125"/>
    </source>
</evidence>
<evidence type="ECO:0000256" key="7">
    <source>
        <dbReference type="SAM" id="MobiDB-lite"/>
    </source>
</evidence>
<dbReference type="SUPFAM" id="SSF46894">
    <property type="entry name" value="C-terminal effector domain of the bipartite response regulators"/>
    <property type="match status" value="1"/>
</dbReference>